<accession>A0A0V1GQE3</accession>
<dbReference type="EMBL" id="JYDS01000806">
    <property type="protein sequence ID" value="KRZ00541.1"/>
    <property type="molecule type" value="Genomic_DNA"/>
</dbReference>
<name>A0A0V1GQE3_TRIPS</name>
<keyword evidence="2" id="KW-1185">Reference proteome</keyword>
<dbReference type="Proteomes" id="UP000054805">
    <property type="component" value="Unassembled WGS sequence"/>
</dbReference>
<sequence>LPLSQCAIRWVRGGKRIAGTVSERKCSEMIGQAAADRSKCWVIRRLQHEPRTNSFSNDGSVAERIREKSCQCRRGRALLQTMCHCSGGERCVKGRSVHLQKTAACLSDSVPDFGTECRTEEKRVTFTGGKLPLYLRNCKECSEGENSSGAERVKSHGQYWVGRDKIVRNLLEGTRYRGIEMRAKMARGKGALGIMTADHPLHKNDAQSSEESGCGPSESFKDFLVQNRCRTLWRVDNGQRDDSAGIKGKRKGRCGRQIVRVAVGE</sequence>
<protein>
    <submittedName>
        <fullName evidence="1">Uncharacterized protein</fullName>
    </submittedName>
</protein>
<reference evidence="1 2" key="1">
    <citation type="submission" date="2015-01" db="EMBL/GenBank/DDBJ databases">
        <title>Evolution of Trichinella species and genotypes.</title>
        <authorList>
            <person name="Korhonen P.K."/>
            <person name="Edoardo P."/>
            <person name="Giuseppe L.R."/>
            <person name="Gasser R.B."/>
        </authorList>
    </citation>
    <scope>NUCLEOTIDE SEQUENCE [LARGE SCALE GENOMIC DNA]</scope>
    <source>
        <strain evidence="1">ISS588</strain>
    </source>
</reference>
<evidence type="ECO:0000313" key="2">
    <source>
        <dbReference type="Proteomes" id="UP000054805"/>
    </source>
</evidence>
<evidence type="ECO:0000313" key="1">
    <source>
        <dbReference type="EMBL" id="KRZ00541.1"/>
    </source>
</evidence>
<comment type="caution">
    <text evidence="1">The sequence shown here is derived from an EMBL/GenBank/DDBJ whole genome shotgun (WGS) entry which is preliminary data.</text>
</comment>
<proteinExistence type="predicted"/>
<organism evidence="1 2">
    <name type="scientific">Trichinella pseudospiralis</name>
    <name type="common">Parasitic roundworm</name>
    <dbReference type="NCBI Taxonomy" id="6337"/>
    <lineage>
        <taxon>Eukaryota</taxon>
        <taxon>Metazoa</taxon>
        <taxon>Ecdysozoa</taxon>
        <taxon>Nematoda</taxon>
        <taxon>Enoplea</taxon>
        <taxon>Dorylaimia</taxon>
        <taxon>Trichinellida</taxon>
        <taxon>Trichinellidae</taxon>
        <taxon>Trichinella</taxon>
    </lineage>
</organism>
<feature type="non-terminal residue" evidence="1">
    <location>
        <position position="265"/>
    </location>
</feature>
<dbReference type="AlphaFoldDB" id="A0A0V1GQE3"/>
<feature type="non-terminal residue" evidence="1">
    <location>
        <position position="1"/>
    </location>
</feature>
<gene>
    <name evidence="1" type="ORF">T4B_9437</name>
</gene>